<dbReference type="EMBL" id="JBHSLA010000001">
    <property type="protein sequence ID" value="MFC5194167.1"/>
    <property type="molecule type" value="Genomic_DNA"/>
</dbReference>
<evidence type="ECO:0000313" key="2">
    <source>
        <dbReference type="EMBL" id="MFC5194167.1"/>
    </source>
</evidence>
<dbReference type="InterPro" id="IPR032820">
    <property type="entry name" value="ATPase_put"/>
</dbReference>
<dbReference type="Pfam" id="PF09527">
    <property type="entry name" value="ATPase_gene1"/>
    <property type="match status" value="1"/>
</dbReference>
<reference evidence="3" key="1">
    <citation type="journal article" date="2019" name="Int. J. Syst. Evol. Microbiol.">
        <title>The Global Catalogue of Microorganisms (GCM) 10K type strain sequencing project: providing services to taxonomists for standard genome sequencing and annotation.</title>
        <authorList>
            <consortium name="The Broad Institute Genomics Platform"/>
            <consortium name="The Broad Institute Genome Sequencing Center for Infectious Disease"/>
            <person name="Wu L."/>
            <person name="Ma J."/>
        </authorList>
    </citation>
    <scope>NUCLEOTIDE SEQUENCE [LARGE SCALE GENOMIC DNA]</scope>
    <source>
        <strain evidence="3">JCM 17978</strain>
    </source>
</reference>
<dbReference type="RefSeq" id="WP_376858308.1">
    <property type="nucleotide sequence ID" value="NZ_JBHSLA010000001.1"/>
</dbReference>
<organism evidence="2 3">
    <name type="scientific">Bizionia hallyeonensis</name>
    <dbReference type="NCBI Taxonomy" id="1123757"/>
    <lineage>
        <taxon>Bacteria</taxon>
        <taxon>Pseudomonadati</taxon>
        <taxon>Bacteroidota</taxon>
        <taxon>Flavobacteriia</taxon>
        <taxon>Flavobacteriales</taxon>
        <taxon>Flavobacteriaceae</taxon>
        <taxon>Bizionia</taxon>
    </lineage>
</organism>
<keyword evidence="3" id="KW-1185">Reference proteome</keyword>
<evidence type="ECO:0000313" key="3">
    <source>
        <dbReference type="Proteomes" id="UP001596162"/>
    </source>
</evidence>
<name>A0ABW0C2D5_9FLAO</name>
<keyword evidence="1" id="KW-0812">Transmembrane</keyword>
<dbReference type="Proteomes" id="UP001596162">
    <property type="component" value="Unassembled WGS sequence"/>
</dbReference>
<protein>
    <submittedName>
        <fullName evidence="2">AtpZ/AtpI family protein</fullName>
    </submittedName>
</protein>
<sequence length="83" mass="9475">MSAKKPPNKKPNKPLNKYIRFTTIAIQMGLIIYLGSLLGGWLDVKFDNHNKLYYKIITLISVAIAMFSVIYQVLKITNKDSDD</sequence>
<proteinExistence type="predicted"/>
<feature type="transmembrane region" description="Helical" evidence="1">
    <location>
        <begin position="21"/>
        <end position="41"/>
    </location>
</feature>
<keyword evidence="1" id="KW-1133">Transmembrane helix</keyword>
<accession>A0ABW0C2D5</accession>
<feature type="transmembrane region" description="Helical" evidence="1">
    <location>
        <begin position="53"/>
        <end position="74"/>
    </location>
</feature>
<evidence type="ECO:0000256" key="1">
    <source>
        <dbReference type="SAM" id="Phobius"/>
    </source>
</evidence>
<gene>
    <name evidence="2" type="ORF">ACFPH8_02380</name>
</gene>
<keyword evidence="1" id="KW-0472">Membrane</keyword>
<comment type="caution">
    <text evidence="2">The sequence shown here is derived from an EMBL/GenBank/DDBJ whole genome shotgun (WGS) entry which is preliminary data.</text>
</comment>